<reference evidence="2 3" key="1">
    <citation type="submission" date="2020-07" db="EMBL/GenBank/DDBJ databases">
        <title>Chryseobacterium sp.cx-624.</title>
        <authorList>
            <person name="Yang C."/>
        </authorList>
    </citation>
    <scope>NUCLEOTIDE SEQUENCE [LARGE SCALE GENOMIC DNA]</scope>
    <source>
        <strain evidence="2">Cx-624</strain>
        <strain evidence="3">cx-624</strain>
    </source>
</reference>
<dbReference type="Proteomes" id="UP000515349">
    <property type="component" value="Chromosome"/>
</dbReference>
<dbReference type="Proteomes" id="UP000539710">
    <property type="component" value="Unassembled WGS sequence"/>
</dbReference>
<dbReference type="EMBL" id="CP059472">
    <property type="protein sequence ID" value="QMS98672.1"/>
    <property type="molecule type" value="Genomic_DNA"/>
</dbReference>
<sequence>MSQTTLRKFLRENISTTDNVNLLCYDELKKMFKVSENVIKEEIKIIQNAEIARCRRMFKTEFYLYKCPRLTRIDSETSGRRNSVNS</sequence>
<organism evidence="2 3">
    <name type="scientific">Marnyiella aurantia</name>
    <dbReference type="NCBI Taxonomy" id="2758037"/>
    <lineage>
        <taxon>Bacteria</taxon>
        <taxon>Pseudomonadati</taxon>
        <taxon>Bacteroidota</taxon>
        <taxon>Flavobacteriia</taxon>
        <taxon>Flavobacteriales</taxon>
        <taxon>Weeksellaceae</taxon>
        <taxon>Marnyiella</taxon>
    </lineage>
</organism>
<accession>A0A7D7RKR8</accession>
<protein>
    <submittedName>
        <fullName evidence="2">Uncharacterized protein</fullName>
    </submittedName>
</protein>
<evidence type="ECO:0000313" key="1">
    <source>
        <dbReference type="EMBL" id="MBA5245932.1"/>
    </source>
</evidence>
<proteinExistence type="predicted"/>
<dbReference type="KEGG" id="cbau:H1R16_01275"/>
<dbReference type="EMBL" id="JACEUX010000001">
    <property type="protein sequence ID" value="MBA5245932.1"/>
    <property type="molecule type" value="Genomic_DNA"/>
</dbReference>
<name>A0A7D7RKR8_9FLAO</name>
<keyword evidence="4" id="KW-1185">Reference proteome</keyword>
<evidence type="ECO:0000313" key="4">
    <source>
        <dbReference type="Proteomes" id="UP000539710"/>
    </source>
</evidence>
<dbReference type="RefSeq" id="WP_181886042.1">
    <property type="nucleotide sequence ID" value="NZ_CP059472.1"/>
</dbReference>
<reference evidence="4" key="2">
    <citation type="submission" date="2020-07" db="EMBL/GenBank/DDBJ databases">
        <title>Flavobacterium sp. xlx-214.</title>
        <authorList>
            <person name="Yang C."/>
        </authorList>
    </citation>
    <scope>NUCLEOTIDE SEQUENCE [LARGE SCALE GENOMIC DNA]</scope>
    <source>
        <strain evidence="4">CX-624</strain>
    </source>
</reference>
<gene>
    <name evidence="2" type="ORF">H1R16_01275</name>
    <name evidence="1" type="ORF">H2507_01995</name>
</gene>
<dbReference type="AlphaFoldDB" id="A0A7D7RKR8"/>
<evidence type="ECO:0000313" key="2">
    <source>
        <dbReference type="EMBL" id="QMS98672.1"/>
    </source>
</evidence>
<reference evidence="1" key="3">
    <citation type="submission" date="2020-07" db="EMBL/GenBank/DDBJ databases">
        <authorList>
            <person name="Yang C."/>
        </authorList>
    </citation>
    <scope>NUCLEOTIDE SEQUENCE</scope>
    <source>
        <strain evidence="1">Cx-624</strain>
    </source>
</reference>
<evidence type="ECO:0000313" key="3">
    <source>
        <dbReference type="Proteomes" id="UP000515349"/>
    </source>
</evidence>